<dbReference type="OrthoDB" id="2527741at2759"/>
<dbReference type="AlphaFoldDB" id="A0A9P7B3F1"/>
<comment type="caution">
    <text evidence="2">The sequence shown here is derived from an EMBL/GenBank/DDBJ whole genome shotgun (WGS) entry which is preliminary data.</text>
</comment>
<accession>A0A9P7B3F1</accession>
<dbReference type="Proteomes" id="UP000777482">
    <property type="component" value="Unassembled WGS sequence"/>
</dbReference>
<gene>
    <name evidence="2" type="ORF">C6P46_007156</name>
</gene>
<dbReference type="EMBL" id="PUHQ01000099">
    <property type="protein sequence ID" value="KAG0656372.1"/>
    <property type="molecule type" value="Genomic_DNA"/>
</dbReference>
<proteinExistence type="predicted"/>
<keyword evidence="3" id="KW-1185">Reference proteome</keyword>
<organism evidence="2 3">
    <name type="scientific">Rhodotorula mucilaginosa</name>
    <name type="common">Yeast</name>
    <name type="synonym">Rhodotorula rubra</name>
    <dbReference type="NCBI Taxonomy" id="5537"/>
    <lineage>
        <taxon>Eukaryota</taxon>
        <taxon>Fungi</taxon>
        <taxon>Dikarya</taxon>
        <taxon>Basidiomycota</taxon>
        <taxon>Pucciniomycotina</taxon>
        <taxon>Microbotryomycetes</taxon>
        <taxon>Sporidiobolales</taxon>
        <taxon>Sporidiobolaceae</taxon>
        <taxon>Rhodotorula</taxon>
    </lineage>
</organism>
<evidence type="ECO:0000313" key="3">
    <source>
        <dbReference type="Proteomes" id="UP000777482"/>
    </source>
</evidence>
<feature type="region of interest" description="Disordered" evidence="1">
    <location>
        <begin position="600"/>
        <end position="661"/>
    </location>
</feature>
<sequence length="661" mass="72771">MACYLLLPTCQHPEDQQTISALWQRETMISGLTTTNGGDDDRVPPPLLRLSTELLDRIISLSVPPAPKLARRRLATLLSVHPTLVPIVRRALYRKVSLIVGDPRKSDHRLLNLLEVGGDGAGPASEHVQYLRIRLPDAPQSILLHPGQDPAYALLPRPHLDPLETLKFVGRVIDLVPHVRHIELNLQVGVDLEGELNMRGGDGNGSAAAAAGKGAASKAAVRAEAMRRLEAGLKRWAPRLETCISAVEDPKQRLQVWADASEEDGRAHLSPQIRALASWHNLSRLDLWRVRLVLPRAYLTPATAPTFRLAELVLTQCQLGGAGELEWLLGSTTATAPRSSRLHKIVLDCVEFDETPGSSAPIRTVFEAGANAADHHLPFSTILECLTLILPHPIVPTSAAANEQSLDLFSSLTALRAVELGGPGITEPILVSLFGSPDPLPRSGSASSAPTPPPSSGIRELLLGYLTSIRFSRLLSYLNPSFAKLASISSFATHPLRDLESLTFKTTWDLPREWTWEQRQRTREPLWTEVHFNAAQLAWRDEVSGDDDDDAEAAGWDRVEDAIKQLVRERTKLAIRSGVTTSDRAPLRLFKNRLEYTYDYDDSDPDSDDGGTGTAGRATRSGSEMDPNALFEPSDSGDNDEDHNAWVRRRIEEEEDYESDF</sequence>
<evidence type="ECO:0000313" key="2">
    <source>
        <dbReference type="EMBL" id="KAG0656372.1"/>
    </source>
</evidence>
<evidence type="ECO:0000256" key="1">
    <source>
        <dbReference type="SAM" id="MobiDB-lite"/>
    </source>
</evidence>
<name>A0A9P7B3F1_RHOMI</name>
<feature type="compositionally biased region" description="Basic and acidic residues" evidence="1">
    <location>
        <begin position="642"/>
        <end position="652"/>
    </location>
</feature>
<protein>
    <submittedName>
        <fullName evidence="2">Uncharacterized protein</fullName>
    </submittedName>
</protein>
<feature type="compositionally biased region" description="Acidic residues" evidence="1">
    <location>
        <begin position="600"/>
        <end position="609"/>
    </location>
</feature>
<reference evidence="2 3" key="1">
    <citation type="submission" date="2020-11" db="EMBL/GenBank/DDBJ databases">
        <title>Kefir isolates.</title>
        <authorList>
            <person name="Marcisauskas S."/>
            <person name="Kim Y."/>
            <person name="Blasche S."/>
        </authorList>
    </citation>
    <scope>NUCLEOTIDE SEQUENCE [LARGE SCALE GENOMIC DNA]</scope>
    <source>
        <strain evidence="2 3">KR</strain>
    </source>
</reference>